<proteinExistence type="predicted"/>
<dbReference type="KEGG" id="tcu:Tcur_2885"/>
<keyword evidence="2" id="KW-1185">Reference proteome</keyword>
<dbReference type="STRING" id="471852.Tcur_2885"/>
<sequence length="143" mass="14721">MRVIPRGERRRAVFLPREGAGGSRDRKLGGMILPVRRTLAAVSLALLPFAAVAACSGEGATTECTIDSCTVTFDRGVEASASILGIKAELVGVDGDSVTLRIAGQQITVPREGEGEADGLSVGVESITQDQVVVKISRGGGEG</sequence>
<dbReference type="eggNOG" id="ENOG5033FJ8">
    <property type="taxonomic scope" value="Bacteria"/>
</dbReference>
<accession>D1A726</accession>
<evidence type="ECO:0000313" key="2">
    <source>
        <dbReference type="Proteomes" id="UP000001918"/>
    </source>
</evidence>
<gene>
    <name evidence="1" type="ordered locus">Tcur_2885</name>
</gene>
<name>D1A726_THECD</name>
<evidence type="ECO:0000313" key="1">
    <source>
        <dbReference type="EMBL" id="ACY98430.1"/>
    </source>
</evidence>
<protein>
    <submittedName>
        <fullName evidence="1">Uncharacterized protein</fullName>
    </submittedName>
</protein>
<dbReference type="EMBL" id="CP001738">
    <property type="protein sequence ID" value="ACY98430.1"/>
    <property type="molecule type" value="Genomic_DNA"/>
</dbReference>
<dbReference type="AlphaFoldDB" id="D1A726"/>
<dbReference type="HOGENOM" id="CLU_150717_0_0_11"/>
<reference evidence="1 2" key="1">
    <citation type="journal article" date="2011" name="Stand. Genomic Sci.">
        <title>Complete genome sequence of Thermomonospora curvata type strain (B9).</title>
        <authorList>
            <person name="Chertkov O."/>
            <person name="Sikorski J."/>
            <person name="Nolan M."/>
            <person name="Lapidus A."/>
            <person name="Lucas S."/>
            <person name="Del Rio T.G."/>
            <person name="Tice H."/>
            <person name="Cheng J.F."/>
            <person name="Goodwin L."/>
            <person name="Pitluck S."/>
            <person name="Liolios K."/>
            <person name="Ivanova N."/>
            <person name="Mavromatis K."/>
            <person name="Mikhailova N."/>
            <person name="Ovchinnikova G."/>
            <person name="Pati A."/>
            <person name="Chen A."/>
            <person name="Palaniappan K."/>
            <person name="Djao O.D."/>
            <person name="Land M."/>
            <person name="Hauser L."/>
            <person name="Chang Y.J."/>
            <person name="Jeffries C.D."/>
            <person name="Brettin T."/>
            <person name="Han C."/>
            <person name="Detter J.C."/>
            <person name="Rohde M."/>
            <person name="Goker M."/>
            <person name="Woyke T."/>
            <person name="Bristow J."/>
            <person name="Eisen J.A."/>
            <person name="Markowitz V."/>
            <person name="Hugenholtz P."/>
            <person name="Klenk H.P."/>
            <person name="Kyrpides N.C."/>
        </authorList>
    </citation>
    <scope>NUCLEOTIDE SEQUENCE [LARGE SCALE GENOMIC DNA]</scope>
    <source>
        <strain evidence="2">ATCC 19995 / DSM 43183 / JCM 3096 / KCTC 9072 / NBRC 15933 / NCIMB 10081 / Henssen B9</strain>
    </source>
</reference>
<dbReference type="Proteomes" id="UP000001918">
    <property type="component" value="Chromosome"/>
</dbReference>
<organism evidence="1 2">
    <name type="scientific">Thermomonospora curvata (strain ATCC 19995 / DSM 43183 / JCM 3096 / KCTC 9072 / NBRC 15933 / NCIMB 10081 / Henssen B9)</name>
    <dbReference type="NCBI Taxonomy" id="471852"/>
    <lineage>
        <taxon>Bacteria</taxon>
        <taxon>Bacillati</taxon>
        <taxon>Actinomycetota</taxon>
        <taxon>Actinomycetes</taxon>
        <taxon>Streptosporangiales</taxon>
        <taxon>Thermomonosporaceae</taxon>
        <taxon>Thermomonospora</taxon>
    </lineage>
</organism>